<name>A0A3N2CXX8_9ACTN</name>
<gene>
    <name evidence="3" type="ORF">EDD33_3225</name>
</gene>
<sequence length="154" mass="16275">MVTSPSRPESGPGSSPTHDTGTDLAERYGRSDAARRRRLVVAVSGLVGVVALAWLGWVALDSSSPDVQSRLTAYDVVDGRTARATVTVTLADPDVRASCLVRAVAVDSSPVGERSFTVTGVEGPSRVVVDVRTEREADTVRLIGCTTPDQSRPR</sequence>
<dbReference type="Pfam" id="PF14155">
    <property type="entry name" value="DUF4307"/>
    <property type="match status" value="1"/>
</dbReference>
<evidence type="ECO:0000256" key="1">
    <source>
        <dbReference type="SAM" id="MobiDB-lite"/>
    </source>
</evidence>
<dbReference type="EMBL" id="RKHO01000001">
    <property type="protein sequence ID" value="ROR92336.1"/>
    <property type="molecule type" value="Genomic_DNA"/>
</dbReference>
<proteinExistence type="predicted"/>
<organism evidence="3 4">
    <name type="scientific">Nocardioides aurantiacus</name>
    <dbReference type="NCBI Taxonomy" id="86796"/>
    <lineage>
        <taxon>Bacteria</taxon>
        <taxon>Bacillati</taxon>
        <taxon>Actinomycetota</taxon>
        <taxon>Actinomycetes</taxon>
        <taxon>Propionibacteriales</taxon>
        <taxon>Nocardioidaceae</taxon>
        <taxon>Nocardioides</taxon>
    </lineage>
</organism>
<dbReference type="InterPro" id="IPR025443">
    <property type="entry name" value="DUF4307"/>
</dbReference>
<keyword evidence="4" id="KW-1185">Reference proteome</keyword>
<feature type="compositionally biased region" description="Low complexity" evidence="1">
    <location>
        <begin position="1"/>
        <end position="16"/>
    </location>
</feature>
<feature type="region of interest" description="Disordered" evidence="1">
    <location>
        <begin position="1"/>
        <end position="24"/>
    </location>
</feature>
<reference evidence="3 4" key="1">
    <citation type="submission" date="2018-11" db="EMBL/GenBank/DDBJ databases">
        <title>Sequencing the genomes of 1000 actinobacteria strains.</title>
        <authorList>
            <person name="Klenk H.-P."/>
        </authorList>
    </citation>
    <scope>NUCLEOTIDE SEQUENCE [LARGE SCALE GENOMIC DNA]</scope>
    <source>
        <strain evidence="3 4">DSM 12652</strain>
    </source>
</reference>
<keyword evidence="2" id="KW-0812">Transmembrane</keyword>
<dbReference type="Proteomes" id="UP000281738">
    <property type="component" value="Unassembled WGS sequence"/>
</dbReference>
<evidence type="ECO:0000313" key="4">
    <source>
        <dbReference type="Proteomes" id="UP000281738"/>
    </source>
</evidence>
<protein>
    <submittedName>
        <fullName evidence="3">Uncharacterized protein DUF4307</fullName>
    </submittedName>
</protein>
<keyword evidence="2" id="KW-1133">Transmembrane helix</keyword>
<comment type="caution">
    <text evidence="3">The sequence shown here is derived from an EMBL/GenBank/DDBJ whole genome shotgun (WGS) entry which is preliminary data.</text>
</comment>
<evidence type="ECO:0000256" key="2">
    <source>
        <dbReference type="SAM" id="Phobius"/>
    </source>
</evidence>
<keyword evidence="2" id="KW-0472">Membrane</keyword>
<feature type="transmembrane region" description="Helical" evidence="2">
    <location>
        <begin position="39"/>
        <end position="60"/>
    </location>
</feature>
<dbReference type="OrthoDB" id="3826498at2"/>
<dbReference type="AlphaFoldDB" id="A0A3N2CXX8"/>
<accession>A0A3N2CXX8</accession>
<evidence type="ECO:0000313" key="3">
    <source>
        <dbReference type="EMBL" id="ROR92336.1"/>
    </source>
</evidence>